<evidence type="ECO:0000313" key="2">
    <source>
        <dbReference type="Proteomes" id="UP000638263"/>
    </source>
</evidence>
<dbReference type="Proteomes" id="UP000638263">
    <property type="component" value="Unassembled WGS sequence"/>
</dbReference>
<comment type="caution">
    <text evidence="1">The sequence shown here is derived from an EMBL/GenBank/DDBJ whole genome shotgun (WGS) entry which is preliminary data.</text>
</comment>
<organism evidence="1 2">
    <name type="scientific">Nocardia jinanensis</name>
    <dbReference type="NCBI Taxonomy" id="382504"/>
    <lineage>
        <taxon>Bacteria</taxon>
        <taxon>Bacillati</taxon>
        <taxon>Actinomycetota</taxon>
        <taxon>Actinomycetes</taxon>
        <taxon>Mycobacteriales</taxon>
        <taxon>Nocardiaceae</taxon>
        <taxon>Nocardia</taxon>
    </lineage>
</organism>
<protein>
    <submittedName>
        <fullName evidence="1">Uncharacterized protein</fullName>
    </submittedName>
</protein>
<sequence>MDIGSLIPRPSVHAVPVQRTPLTAAPPFRAAASGHSYLNRRGTDEPIDLITQFGV</sequence>
<proteinExistence type="predicted"/>
<dbReference type="EMBL" id="BMMH01000012">
    <property type="protein sequence ID" value="GGL30359.1"/>
    <property type="molecule type" value="Genomic_DNA"/>
</dbReference>
<name>A0A917RUJ1_9NOCA</name>
<evidence type="ECO:0000313" key="1">
    <source>
        <dbReference type="EMBL" id="GGL30359.1"/>
    </source>
</evidence>
<accession>A0A917RUJ1</accession>
<dbReference type="AlphaFoldDB" id="A0A917RUJ1"/>
<gene>
    <name evidence="1" type="ORF">GCM10011588_51400</name>
</gene>
<reference evidence="1" key="2">
    <citation type="submission" date="2020-09" db="EMBL/GenBank/DDBJ databases">
        <authorList>
            <person name="Sun Q."/>
            <person name="Zhou Y."/>
        </authorList>
    </citation>
    <scope>NUCLEOTIDE SEQUENCE</scope>
    <source>
        <strain evidence="1">CGMCC 4.3508</strain>
    </source>
</reference>
<keyword evidence="2" id="KW-1185">Reference proteome</keyword>
<reference evidence="1" key="1">
    <citation type="journal article" date="2014" name="Int. J. Syst. Evol. Microbiol.">
        <title>Complete genome sequence of Corynebacterium casei LMG S-19264T (=DSM 44701T), isolated from a smear-ripened cheese.</title>
        <authorList>
            <consortium name="US DOE Joint Genome Institute (JGI-PGF)"/>
            <person name="Walter F."/>
            <person name="Albersmeier A."/>
            <person name="Kalinowski J."/>
            <person name="Ruckert C."/>
        </authorList>
    </citation>
    <scope>NUCLEOTIDE SEQUENCE</scope>
    <source>
        <strain evidence="1">CGMCC 4.3508</strain>
    </source>
</reference>